<evidence type="ECO:0000256" key="2">
    <source>
        <dbReference type="ARBA" id="ARBA00004282"/>
    </source>
</evidence>
<dbReference type="CDD" id="cd13188">
    <property type="entry name" value="FERM_C_PTPN14_PTPN21"/>
    <property type="match status" value="1"/>
</dbReference>
<reference evidence="14" key="1">
    <citation type="submission" date="2021-03" db="EMBL/GenBank/DDBJ databases">
        <title>Chromosome level genome of the anhydrobiotic midge Polypedilum vanderplanki.</title>
        <authorList>
            <person name="Yoshida Y."/>
            <person name="Kikawada T."/>
            <person name="Gusev O."/>
        </authorList>
    </citation>
    <scope>NUCLEOTIDE SEQUENCE</scope>
    <source>
        <strain evidence="14">NIAS01</strain>
        <tissue evidence="14">Whole body or cell culture</tissue>
    </source>
</reference>
<dbReference type="Pfam" id="PF09380">
    <property type="entry name" value="FERM_C"/>
    <property type="match status" value="1"/>
</dbReference>
<dbReference type="GO" id="GO:0004725">
    <property type="term" value="F:protein tyrosine phosphatase activity"/>
    <property type="evidence" value="ECO:0007669"/>
    <property type="project" value="UniProtKB-EC"/>
</dbReference>
<sequence length="1210" mass="138179">MPFKILKKSRQYNVMSKDLYVISVSCLDGSNIDCTLSSDSKGLECLENVCQRAGINQSEFFGLKYFIKGSNDESEMRWVDLDRPLNRQLEKYASNTKILHLRIMYYVISGISLITDEQTRNYYFLQLKQDIVEGRISCDAKQAIILANYSRQAEYGNYQDRHKSVDYLKSFLSFPKHLIEEGMLEVLTEKVIEHEHEVHDVNQSAAEEFYISLCQQLDGYGQETFMARNEDGMEVLLGISVSGVIVGNSGNHKFYPWREIVNVVNHKRNFSIECTDQSQNVNFTLKDSETGRYIWKCCVNQHTFFMNYEQNHASQVNLSLFQNIPEHFNESREDLLASDDKIYYSNSHLAIPNSNSTNLTISTNNMYVPSTESLHQPNPMDSRNSLQTSSVLDINNHHHHHLLNNAMLGSSSQWNPVTGSNNSLVNRAQSSSCVDLTNSNANINVINNNHLTSAVSKERFLPKYRPAPAYELAILQKYKGSQPDFNNQHHNYPDVTHINNNNMINPPPQYHYHTANRLSSASTPDLALASHRGFMGYKTSGSSPDLVSSRTLLNPHGYMPSHAHSVLYPYVTKQRLRHSHSFLPHATYENLNFIETTNPSFFPTTKHMPNNLIFRTASSAAAQQFADMEYYLHKQHRNHSLNALNLSNSQMHMSSEPIYENVPLPQSNSTSTINNNNSTVATTTTTIPSLVEVNTNVERKISIEPRPRTKHTEISSTTTNNSKSNMVNANAHNNSGSNKNISDPLNSHENAKQQKHYFFANNDNNGNSKISGSASIQNISQERDVNLNHISITASSSPFHIENLQMKQKQQVSSNASTTLMNTSGTSSNYTFNTNTTADTTDSGVSSTEMGNKKESKRNKFWNLLGKNKRSSSSSSNKQKSATLGRDKEKNKKDKGHENDKEIESNMRHRWSTGLPRLPLPANISKEKLCQLLDAKLNDSQLFLEFERIPKRKEYAQYTCALMEENRNKNVDPTCLPMDENRVKLIPTRENRMGYVNASHITNTVGQKQRFYIAAQSPSNMMTANFFWQCVWEADVYFLIQLTDDFIYVPPNSDRCCEYGQYQVWREFSQETNKITTSKLRIYHTQSRRYRSVWHVSCYEFNEQHCPTDISQFLKFLEELNSVRLASISEVPAGHNSNPPVLIHCDNGERTGLTLVADLLLYTLDHNQDLDIPRVIGQLREQRDKIIPSLVQYKCIYALLIHYLRQTRLI</sequence>
<dbReference type="Proteomes" id="UP001107558">
    <property type="component" value="Chromosome 1"/>
</dbReference>
<feature type="compositionally biased region" description="Low complexity" evidence="10">
    <location>
        <begin position="715"/>
        <end position="725"/>
    </location>
</feature>
<dbReference type="Pfam" id="PF00373">
    <property type="entry name" value="FERM_M"/>
    <property type="match status" value="1"/>
</dbReference>
<feature type="compositionally biased region" description="Polar residues" evidence="10">
    <location>
        <begin position="806"/>
        <end position="821"/>
    </location>
</feature>
<evidence type="ECO:0000259" key="13">
    <source>
        <dbReference type="PROSITE" id="PS50057"/>
    </source>
</evidence>
<dbReference type="InterPro" id="IPR029021">
    <property type="entry name" value="Prot-tyrosine_phosphatase-like"/>
</dbReference>
<accession>A0A9J6CH94</accession>
<feature type="domain" description="Tyrosine-protein phosphatase" evidence="11">
    <location>
        <begin position="942"/>
        <end position="1203"/>
    </location>
</feature>
<feature type="domain" description="Tyrosine specific protein phosphatases" evidence="12">
    <location>
        <begin position="1114"/>
        <end position="1194"/>
    </location>
</feature>
<dbReference type="EC" id="3.1.3.48" evidence="4"/>
<dbReference type="SUPFAM" id="SSF54236">
    <property type="entry name" value="Ubiquitin-like"/>
    <property type="match status" value="1"/>
</dbReference>
<dbReference type="EMBL" id="JADBJN010000001">
    <property type="protein sequence ID" value="KAG5681239.1"/>
    <property type="molecule type" value="Genomic_DNA"/>
</dbReference>
<proteinExistence type="inferred from homology"/>
<feature type="region of interest" description="Disordered" evidence="10">
    <location>
        <begin position="698"/>
        <end position="744"/>
    </location>
</feature>
<feature type="compositionally biased region" description="Low complexity" evidence="10">
    <location>
        <begin position="822"/>
        <end position="842"/>
    </location>
</feature>
<comment type="subcellular location">
    <subcellularLocation>
        <location evidence="2">Cell junction</location>
    </subcellularLocation>
    <subcellularLocation>
        <location evidence="1">Cytoplasm</location>
        <location evidence="1">Cytoskeleton</location>
    </subcellularLocation>
</comment>
<protein>
    <recommendedName>
        <fullName evidence="4">protein-tyrosine-phosphatase</fullName>
        <ecNumber evidence="4">3.1.3.48</ecNumber>
    </recommendedName>
</protein>
<dbReference type="PROSITE" id="PS50057">
    <property type="entry name" value="FERM_3"/>
    <property type="match status" value="1"/>
</dbReference>
<dbReference type="SMART" id="SM00194">
    <property type="entry name" value="PTPc"/>
    <property type="match status" value="1"/>
</dbReference>
<dbReference type="InterPro" id="IPR029071">
    <property type="entry name" value="Ubiquitin-like_domsf"/>
</dbReference>
<dbReference type="InterPro" id="IPR035963">
    <property type="entry name" value="FERM_2"/>
</dbReference>
<dbReference type="GO" id="GO:0009887">
    <property type="term" value="P:animal organ morphogenesis"/>
    <property type="evidence" value="ECO:0007669"/>
    <property type="project" value="UniProtKB-ARBA"/>
</dbReference>
<evidence type="ECO:0000259" key="11">
    <source>
        <dbReference type="PROSITE" id="PS50055"/>
    </source>
</evidence>
<organism evidence="14 15">
    <name type="scientific">Polypedilum vanderplanki</name>
    <name type="common">Sleeping chironomid midge</name>
    <dbReference type="NCBI Taxonomy" id="319348"/>
    <lineage>
        <taxon>Eukaryota</taxon>
        <taxon>Metazoa</taxon>
        <taxon>Ecdysozoa</taxon>
        <taxon>Arthropoda</taxon>
        <taxon>Hexapoda</taxon>
        <taxon>Insecta</taxon>
        <taxon>Pterygota</taxon>
        <taxon>Neoptera</taxon>
        <taxon>Endopterygota</taxon>
        <taxon>Diptera</taxon>
        <taxon>Nematocera</taxon>
        <taxon>Chironomoidea</taxon>
        <taxon>Chironomidae</taxon>
        <taxon>Chironominae</taxon>
        <taxon>Polypedilum</taxon>
        <taxon>Polypedilum</taxon>
    </lineage>
</organism>
<dbReference type="InterPro" id="IPR000242">
    <property type="entry name" value="PTP_cat"/>
</dbReference>
<dbReference type="InterPro" id="IPR000299">
    <property type="entry name" value="FERM_domain"/>
</dbReference>
<dbReference type="AlphaFoldDB" id="A0A9J6CH94"/>
<evidence type="ECO:0000313" key="14">
    <source>
        <dbReference type="EMBL" id="KAG5681239.1"/>
    </source>
</evidence>
<dbReference type="Pfam" id="PF00102">
    <property type="entry name" value="Y_phosphatase"/>
    <property type="match status" value="1"/>
</dbReference>
<dbReference type="Gene3D" id="3.90.190.10">
    <property type="entry name" value="Protein tyrosine phosphatase superfamily"/>
    <property type="match status" value="1"/>
</dbReference>
<dbReference type="CDD" id="cd17099">
    <property type="entry name" value="FERM_F1_PTPN14_like"/>
    <property type="match status" value="1"/>
</dbReference>
<keyword evidence="8" id="KW-0965">Cell junction</keyword>
<dbReference type="InterPro" id="IPR019749">
    <property type="entry name" value="Band_41_domain"/>
</dbReference>
<dbReference type="CDD" id="cd14473">
    <property type="entry name" value="FERM_B-lobe"/>
    <property type="match status" value="1"/>
</dbReference>
<dbReference type="PANTHER" id="PTHR45706:SF1">
    <property type="entry name" value="PEZ, ISOFORM A"/>
    <property type="match status" value="1"/>
</dbReference>
<evidence type="ECO:0000313" key="15">
    <source>
        <dbReference type="Proteomes" id="UP001107558"/>
    </source>
</evidence>
<dbReference type="GO" id="GO:0005856">
    <property type="term" value="C:cytoskeleton"/>
    <property type="evidence" value="ECO:0007669"/>
    <property type="project" value="UniProtKB-SubCell"/>
</dbReference>
<evidence type="ECO:0000259" key="12">
    <source>
        <dbReference type="PROSITE" id="PS50056"/>
    </source>
</evidence>
<feature type="compositionally biased region" description="Basic and acidic residues" evidence="10">
    <location>
        <begin position="885"/>
        <end position="907"/>
    </location>
</feature>
<dbReference type="SUPFAM" id="SSF47031">
    <property type="entry name" value="Second domain of FERM"/>
    <property type="match status" value="1"/>
</dbReference>
<dbReference type="PANTHER" id="PTHR45706">
    <property type="entry name" value="TYROSINE-PROTEIN PHOSPHATASE"/>
    <property type="match status" value="1"/>
</dbReference>
<evidence type="ECO:0000256" key="9">
    <source>
        <dbReference type="ARBA" id="ARBA00023212"/>
    </source>
</evidence>
<dbReference type="OrthoDB" id="10012364at2759"/>
<keyword evidence="5" id="KW-0963">Cytoplasm</keyword>
<gene>
    <name evidence="14" type="ORF">PVAND_010690</name>
</gene>
<evidence type="ECO:0000256" key="7">
    <source>
        <dbReference type="ARBA" id="ARBA00022912"/>
    </source>
</evidence>
<dbReference type="SUPFAM" id="SSF50729">
    <property type="entry name" value="PH domain-like"/>
    <property type="match status" value="1"/>
</dbReference>
<dbReference type="InterPro" id="IPR000387">
    <property type="entry name" value="Tyr_Pase_dom"/>
</dbReference>
<dbReference type="SMART" id="SM01196">
    <property type="entry name" value="FERM_C"/>
    <property type="match status" value="1"/>
</dbReference>
<feature type="region of interest" description="Disordered" evidence="10">
    <location>
        <begin position="806"/>
        <end position="910"/>
    </location>
</feature>
<evidence type="ECO:0000256" key="1">
    <source>
        <dbReference type="ARBA" id="ARBA00004245"/>
    </source>
</evidence>
<dbReference type="PRINTS" id="PR00700">
    <property type="entry name" value="PRTYPHPHTASE"/>
</dbReference>
<dbReference type="PROSITE" id="PS50056">
    <property type="entry name" value="TYR_PHOSPHATASE_2"/>
    <property type="match status" value="1"/>
</dbReference>
<feature type="domain" description="FERM" evidence="13">
    <location>
        <begin position="20"/>
        <end position="309"/>
    </location>
</feature>
<dbReference type="Gene3D" id="3.10.20.90">
    <property type="entry name" value="Phosphatidylinositol 3-kinase Catalytic Subunit, Chain A, domain 1"/>
    <property type="match status" value="1"/>
</dbReference>
<feature type="compositionally biased region" description="Low complexity" evidence="10">
    <location>
        <begin position="871"/>
        <end position="881"/>
    </location>
</feature>
<dbReference type="SUPFAM" id="SSF52799">
    <property type="entry name" value="(Phosphotyrosine protein) phosphatases II"/>
    <property type="match status" value="1"/>
</dbReference>
<dbReference type="PRINTS" id="PR00935">
    <property type="entry name" value="BAND41"/>
</dbReference>
<dbReference type="SMART" id="SM00404">
    <property type="entry name" value="PTPc_motif"/>
    <property type="match status" value="1"/>
</dbReference>
<dbReference type="InterPro" id="IPR011993">
    <property type="entry name" value="PH-like_dom_sf"/>
</dbReference>
<evidence type="ECO:0000256" key="5">
    <source>
        <dbReference type="ARBA" id="ARBA00022490"/>
    </source>
</evidence>
<dbReference type="InterPro" id="IPR019748">
    <property type="entry name" value="FERM_central"/>
</dbReference>
<dbReference type="GO" id="GO:0071944">
    <property type="term" value="C:cell periphery"/>
    <property type="evidence" value="ECO:0007669"/>
    <property type="project" value="UniProtKB-ARBA"/>
</dbReference>
<evidence type="ECO:0000256" key="8">
    <source>
        <dbReference type="ARBA" id="ARBA00022949"/>
    </source>
</evidence>
<keyword evidence="6" id="KW-0378">Hydrolase</keyword>
<feature type="compositionally biased region" description="Basic and acidic residues" evidence="10">
    <location>
        <begin position="698"/>
        <end position="713"/>
    </location>
</feature>
<dbReference type="InterPro" id="IPR018980">
    <property type="entry name" value="FERM_PH-like_C"/>
</dbReference>
<evidence type="ECO:0000256" key="6">
    <source>
        <dbReference type="ARBA" id="ARBA00022801"/>
    </source>
</evidence>
<dbReference type="Gene3D" id="2.30.29.30">
    <property type="entry name" value="Pleckstrin-homology domain (PH domain)/Phosphotyrosine-binding domain (PTB)"/>
    <property type="match status" value="1"/>
</dbReference>
<dbReference type="GO" id="GO:0070161">
    <property type="term" value="C:anchoring junction"/>
    <property type="evidence" value="ECO:0007669"/>
    <property type="project" value="UniProtKB-SubCell"/>
</dbReference>
<dbReference type="InterPro" id="IPR018979">
    <property type="entry name" value="FERM_N"/>
</dbReference>
<dbReference type="Pfam" id="PF09379">
    <property type="entry name" value="FERM_N"/>
    <property type="match status" value="1"/>
</dbReference>
<dbReference type="PROSITE" id="PS50055">
    <property type="entry name" value="TYR_PHOSPHATASE_PTP"/>
    <property type="match status" value="1"/>
</dbReference>
<keyword evidence="9" id="KW-0206">Cytoskeleton</keyword>
<dbReference type="InterPro" id="IPR003595">
    <property type="entry name" value="Tyr_Pase_cat"/>
</dbReference>
<evidence type="ECO:0000256" key="4">
    <source>
        <dbReference type="ARBA" id="ARBA00013064"/>
    </source>
</evidence>
<evidence type="ECO:0000256" key="10">
    <source>
        <dbReference type="SAM" id="MobiDB-lite"/>
    </source>
</evidence>
<comment type="similarity">
    <text evidence="3">Belongs to the protein-tyrosine phosphatase family. Non-receptor class subfamily.</text>
</comment>
<dbReference type="GO" id="GO:0048666">
    <property type="term" value="P:neuron development"/>
    <property type="evidence" value="ECO:0007669"/>
    <property type="project" value="UniProtKB-ARBA"/>
</dbReference>
<feature type="compositionally biased region" description="Polar residues" evidence="10">
    <location>
        <begin position="726"/>
        <end position="744"/>
    </location>
</feature>
<evidence type="ECO:0000256" key="3">
    <source>
        <dbReference type="ARBA" id="ARBA00009649"/>
    </source>
</evidence>
<dbReference type="InterPro" id="IPR014352">
    <property type="entry name" value="FERM/acyl-CoA-bd_prot_sf"/>
</dbReference>
<dbReference type="Gene3D" id="1.20.80.10">
    <property type="match status" value="1"/>
</dbReference>
<keyword evidence="15" id="KW-1185">Reference proteome</keyword>
<name>A0A9J6CH94_POLVA</name>
<comment type="caution">
    <text evidence="14">The sequence shown here is derived from an EMBL/GenBank/DDBJ whole genome shotgun (WGS) entry which is preliminary data.</text>
</comment>
<keyword evidence="7" id="KW-0904">Protein phosphatase</keyword>
<dbReference type="SMART" id="SM00295">
    <property type="entry name" value="B41"/>
    <property type="match status" value="1"/>
</dbReference>
<dbReference type="InterPro" id="IPR041782">
    <property type="entry name" value="PTPN14/21_FERM_C"/>
</dbReference>